<dbReference type="InterPro" id="IPR005662">
    <property type="entry name" value="GTPase_Era-like"/>
</dbReference>
<evidence type="ECO:0000256" key="2">
    <source>
        <dbReference type="ARBA" id="ARBA00020484"/>
    </source>
</evidence>
<evidence type="ECO:0000256" key="7">
    <source>
        <dbReference type="PROSITE-ProRule" id="PRU01050"/>
    </source>
</evidence>
<dbReference type="PROSITE" id="PS50823">
    <property type="entry name" value="KH_TYPE_2"/>
    <property type="match status" value="1"/>
</dbReference>
<dbReference type="NCBIfam" id="TIGR00231">
    <property type="entry name" value="small_GTP"/>
    <property type="match status" value="1"/>
</dbReference>
<keyword evidence="6" id="KW-0963">Cytoplasm</keyword>
<dbReference type="GO" id="GO:0043024">
    <property type="term" value="F:ribosomal small subunit binding"/>
    <property type="evidence" value="ECO:0007669"/>
    <property type="project" value="TreeGrafter"/>
</dbReference>
<dbReference type="Pfam" id="PF01926">
    <property type="entry name" value="MMR_HSR1"/>
    <property type="match status" value="1"/>
</dbReference>
<dbReference type="Proteomes" id="UP000002019">
    <property type="component" value="Chromosome"/>
</dbReference>
<organism evidence="11 12">
    <name type="scientific">Cloacimonas acidaminovorans (strain Evry)</name>
    <dbReference type="NCBI Taxonomy" id="459349"/>
    <lineage>
        <taxon>Bacteria</taxon>
        <taxon>Pseudomonadati</taxon>
        <taxon>Candidatus Cloacimonadota</taxon>
        <taxon>Candidatus Cloacimonadia</taxon>
        <taxon>Candidatus Cloacimonadales</taxon>
        <taxon>Candidatus Cloacimonadaceae</taxon>
        <taxon>Candidatus Cloacimonas</taxon>
    </lineage>
</organism>
<dbReference type="InterPro" id="IPR027417">
    <property type="entry name" value="P-loop_NTPase"/>
</dbReference>
<evidence type="ECO:0000256" key="5">
    <source>
        <dbReference type="ARBA" id="ARBA00023134"/>
    </source>
</evidence>
<dbReference type="STRING" id="459349.CLOAM1148"/>
<feature type="binding site" evidence="6">
    <location>
        <begin position="21"/>
        <end position="28"/>
    </location>
    <ligand>
        <name>GTP</name>
        <dbReference type="ChEBI" id="CHEBI:37565"/>
    </ligand>
</feature>
<dbReference type="SUPFAM" id="SSF54814">
    <property type="entry name" value="Prokaryotic type KH domain (KH-domain type II)"/>
    <property type="match status" value="1"/>
</dbReference>
<protein>
    <recommendedName>
        <fullName evidence="2 6">GTPase Era</fullName>
    </recommendedName>
</protein>
<dbReference type="GO" id="GO:0005525">
    <property type="term" value="F:GTP binding"/>
    <property type="evidence" value="ECO:0007669"/>
    <property type="project" value="UniProtKB-UniRule"/>
</dbReference>
<dbReference type="Pfam" id="PF07650">
    <property type="entry name" value="KH_2"/>
    <property type="match status" value="1"/>
</dbReference>
<dbReference type="Gene3D" id="3.30.300.20">
    <property type="match status" value="1"/>
</dbReference>
<evidence type="ECO:0000259" key="10">
    <source>
        <dbReference type="PROSITE" id="PS51713"/>
    </source>
</evidence>
<keyword evidence="3 6" id="KW-0547">Nucleotide-binding</keyword>
<dbReference type="NCBIfam" id="TIGR00436">
    <property type="entry name" value="era"/>
    <property type="match status" value="1"/>
</dbReference>
<comment type="subunit">
    <text evidence="6">Monomer.</text>
</comment>
<dbReference type="InterPro" id="IPR005225">
    <property type="entry name" value="Small_GTP-bd"/>
</dbReference>
<comment type="function">
    <text evidence="6">An essential GTPase that binds both GDP and GTP, with rapid nucleotide exchange. Plays a role in 16S rRNA processing and 30S ribosomal subunit biogenesis and possibly also in cell cycle regulation and energy metabolism.</text>
</comment>
<evidence type="ECO:0000256" key="3">
    <source>
        <dbReference type="ARBA" id="ARBA00022741"/>
    </source>
</evidence>
<dbReference type="GO" id="GO:0005886">
    <property type="term" value="C:plasma membrane"/>
    <property type="evidence" value="ECO:0007669"/>
    <property type="project" value="UniProtKB-SubCell"/>
</dbReference>
<dbReference type="InterPro" id="IPR009019">
    <property type="entry name" value="KH_sf_prok-type"/>
</dbReference>
<name>B0VI39_CLOAI</name>
<dbReference type="InterPro" id="IPR004044">
    <property type="entry name" value="KH_dom_type_2"/>
</dbReference>
<feature type="region of interest" description="G5" evidence="7">
    <location>
        <begin position="157"/>
        <end position="159"/>
    </location>
</feature>
<dbReference type="GO" id="GO:0005829">
    <property type="term" value="C:cytosol"/>
    <property type="evidence" value="ECO:0007669"/>
    <property type="project" value="TreeGrafter"/>
</dbReference>
<accession>B0VI39</accession>
<proteinExistence type="inferred from homology"/>
<dbReference type="KEGG" id="caci:CLOAM1148"/>
<dbReference type="PANTHER" id="PTHR42698">
    <property type="entry name" value="GTPASE ERA"/>
    <property type="match status" value="1"/>
</dbReference>
<dbReference type="PANTHER" id="PTHR42698:SF1">
    <property type="entry name" value="GTPASE ERA, MITOCHONDRIAL"/>
    <property type="match status" value="1"/>
</dbReference>
<evidence type="ECO:0000259" key="9">
    <source>
        <dbReference type="PROSITE" id="PS50823"/>
    </source>
</evidence>
<evidence type="ECO:0000256" key="1">
    <source>
        <dbReference type="ARBA" id="ARBA00007921"/>
    </source>
</evidence>
<comment type="similarity">
    <text evidence="1 6 7 8">Belongs to the TRAFAC class TrmE-Era-EngA-EngB-Septin-like GTPase superfamily. Era GTPase family.</text>
</comment>
<evidence type="ECO:0000256" key="4">
    <source>
        <dbReference type="ARBA" id="ARBA00022884"/>
    </source>
</evidence>
<keyword evidence="6" id="KW-0472">Membrane</keyword>
<keyword evidence="12" id="KW-1185">Reference proteome</keyword>
<dbReference type="EMBL" id="CU466930">
    <property type="protein sequence ID" value="CAO81010.1"/>
    <property type="molecule type" value="Genomic_DNA"/>
</dbReference>
<keyword evidence="6" id="KW-0699">rRNA-binding</keyword>
<dbReference type="NCBIfam" id="NF000908">
    <property type="entry name" value="PRK00089.1"/>
    <property type="match status" value="1"/>
</dbReference>
<dbReference type="AlphaFoldDB" id="B0VI39"/>
<dbReference type="GO" id="GO:0003924">
    <property type="term" value="F:GTPase activity"/>
    <property type="evidence" value="ECO:0007669"/>
    <property type="project" value="UniProtKB-UniRule"/>
</dbReference>
<comment type="subcellular location">
    <subcellularLocation>
        <location evidence="6">Cytoplasm</location>
    </subcellularLocation>
    <subcellularLocation>
        <location evidence="6">Cell membrane</location>
        <topology evidence="6">Peripheral membrane protein</topology>
    </subcellularLocation>
</comment>
<evidence type="ECO:0000256" key="8">
    <source>
        <dbReference type="RuleBase" id="RU003761"/>
    </source>
</evidence>
<dbReference type="eggNOG" id="COG1159">
    <property type="taxonomic scope" value="Bacteria"/>
</dbReference>
<dbReference type="PROSITE" id="PS51713">
    <property type="entry name" value="G_ERA"/>
    <property type="match status" value="1"/>
</dbReference>
<dbReference type="GO" id="GO:0070181">
    <property type="term" value="F:small ribosomal subunit rRNA binding"/>
    <property type="evidence" value="ECO:0007669"/>
    <property type="project" value="UniProtKB-UniRule"/>
</dbReference>
<dbReference type="HAMAP" id="MF_00367">
    <property type="entry name" value="GTPase_Era"/>
    <property type="match status" value="1"/>
</dbReference>
<gene>
    <name evidence="6 11" type="primary">era</name>
    <name evidence="11" type="ordered locus">CLOAM1148</name>
</gene>
<dbReference type="Gene3D" id="3.40.50.300">
    <property type="entry name" value="P-loop containing nucleotide triphosphate hydrolases"/>
    <property type="match status" value="1"/>
</dbReference>
<feature type="region of interest" description="G3" evidence="7">
    <location>
        <begin position="68"/>
        <end position="71"/>
    </location>
</feature>
<dbReference type="CDD" id="cd22534">
    <property type="entry name" value="KH-II_Era"/>
    <property type="match status" value="1"/>
</dbReference>
<feature type="domain" description="Era-type G" evidence="10">
    <location>
        <begin position="13"/>
        <end position="178"/>
    </location>
</feature>
<dbReference type="InterPro" id="IPR006073">
    <property type="entry name" value="GTP-bd"/>
</dbReference>
<feature type="binding site" evidence="6">
    <location>
        <begin position="68"/>
        <end position="72"/>
    </location>
    <ligand>
        <name>GTP</name>
        <dbReference type="ChEBI" id="CHEBI:37565"/>
    </ligand>
</feature>
<reference evidence="11 12" key="1">
    <citation type="journal article" date="2008" name="J. Bacteriol.">
        <title>'Candidatus Cloacamonas acidaminovorans': genome sequence reconstruction provides a first glimpse of a new bacterial division.</title>
        <authorList>
            <person name="Pelletier E."/>
            <person name="Kreimeyer A."/>
            <person name="Bocs S."/>
            <person name="Rouy Z."/>
            <person name="Gyapay G."/>
            <person name="Chouari R."/>
            <person name="Riviere D."/>
            <person name="Ganesan A."/>
            <person name="Daegelen P."/>
            <person name="Sghir A."/>
            <person name="Cohen G.N."/>
            <person name="Medigue C."/>
            <person name="Weissenbach J."/>
            <person name="Le Paslier D."/>
        </authorList>
    </citation>
    <scope>NUCLEOTIDE SEQUENCE [LARGE SCALE GENOMIC DNA]</scope>
    <source>
        <strain evidence="12">Evry</strain>
    </source>
</reference>
<keyword evidence="6" id="KW-1003">Cell membrane</keyword>
<feature type="region of interest" description="G2" evidence="7">
    <location>
        <begin position="47"/>
        <end position="51"/>
    </location>
</feature>
<feature type="region of interest" description="G1" evidence="7">
    <location>
        <begin position="21"/>
        <end position="28"/>
    </location>
</feature>
<dbReference type="CDD" id="cd04163">
    <property type="entry name" value="Era"/>
    <property type="match status" value="1"/>
</dbReference>
<feature type="region of interest" description="G4" evidence="7">
    <location>
        <begin position="130"/>
        <end position="133"/>
    </location>
</feature>
<sequence length="299" mass="35115">MFFCFMNNSANFKSGFVTIIGKPNTGKSTLMNLILGEKISITSPKPQTTRYAIKGIWNTSEHQIIFVDTPGYLKPRYELQEKMLKIWHNALKDVDLIIFLTQIDGFPTEYDKEVLNQLKTLKNPQLAVFNKLDLNPEVDRNELVKYLPESINEVFFVSAKTGENIPELMEAIKYYIPFHEPYYDNDMLSDLPMRFFAQEIIREAIFHFFEEEIPYSSAVLIERFKEFPDKVIIDAVIWLERESQKPILIGKNGSSIKKVREYAERELTRFMQMPVQVHLFVKIKHKWRKKQSALKELGF</sequence>
<feature type="domain" description="KH type-2" evidence="9">
    <location>
        <begin position="201"/>
        <end position="285"/>
    </location>
</feature>
<dbReference type="SUPFAM" id="SSF52540">
    <property type="entry name" value="P-loop containing nucleoside triphosphate hydrolases"/>
    <property type="match status" value="1"/>
</dbReference>
<evidence type="ECO:0000313" key="11">
    <source>
        <dbReference type="EMBL" id="CAO81010.1"/>
    </source>
</evidence>
<evidence type="ECO:0000313" key="12">
    <source>
        <dbReference type="Proteomes" id="UP000002019"/>
    </source>
</evidence>
<evidence type="ECO:0000256" key="6">
    <source>
        <dbReference type="HAMAP-Rule" id="MF_00367"/>
    </source>
</evidence>
<keyword evidence="4 6" id="KW-0694">RNA-binding</keyword>
<dbReference type="GO" id="GO:0000028">
    <property type="term" value="P:ribosomal small subunit assembly"/>
    <property type="evidence" value="ECO:0007669"/>
    <property type="project" value="TreeGrafter"/>
</dbReference>
<keyword evidence="6" id="KW-0690">Ribosome biogenesis</keyword>
<dbReference type="InterPro" id="IPR015946">
    <property type="entry name" value="KH_dom-like_a/b"/>
</dbReference>
<dbReference type="InterPro" id="IPR030388">
    <property type="entry name" value="G_ERA_dom"/>
</dbReference>
<dbReference type="HOGENOM" id="CLU_038009_1_0_0"/>
<keyword evidence="5 6" id="KW-0342">GTP-binding</keyword>
<feature type="binding site" evidence="6">
    <location>
        <begin position="130"/>
        <end position="133"/>
    </location>
    <ligand>
        <name>GTP</name>
        <dbReference type="ChEBI" id="CHEBI:37565"/>
    </ligand>
</feature>